<dbReference type="InterPro" id="IPR053714">
    <property type="entry name" value="Iso_Racemase_Enz_sf"/>
</dbReference>
<dbReference type="RefSeq" id="WP_398278849.1">
    <property type="nucleotide sequence ID" value="NZ_JBITLV010000003.1"/>
</dbReference>
<accession>A0ABW8ALS9</accession>
<evidence type="ECO:0000256" key="1">
    <source>
        <dbReference type="ARBA" id="ARBA00038414"/>
    </source>
</evidence>
<protein>
    <submittedName>
        <fullName evidence="2">Aspartate/glutamate racemase family protein</fullName>
    </submittedName>
</protein>
<reference evidence="2 3" key="1">
    <citation type="submission" date="2024-10" db="EMBL/GenBank/DDBJ databases">
        <title>The Natural Products Discovery Center: Release of the First 8490 Sequenced Strains for Exploring Actinobacteria Biosynthetic Diversity.</title>
        <authorList>
            <person name="Kalkreuter E."/>
            <person name="Kautsar S.A."/>
            <person name="Yang D."/>
            <person name="Bader C.D."/>
            <person name="Teijaro C.N."/>
            <person name="Fluegel L."/>
            <person name="Davis C.M."/>
            <person name="Simpson J.R."/>
            <person name="Lauterbach L."/>
            <person name="Steele A.D."/>
            <person name="Gui C."/>
            <person name="Meng S."/>
            <person name="Li G."/>
            <person name="Viehrig K."/>
            <person name="Ye F."/>
            <person name="Su P."/>
            <person name="Kiefer A.F."/>
            <person name="Nichols A."/>
            <person name="Cepeda A.J."/>
            <person name="Yan W."/>
            <person name="Fan B."/>
            <person name="Jiang Y."/>
            <person name="Adhikari A."/>
            <person name="Zheng C.-J."/>
            <person name="Schuster L."/>
            <person name="Cowan T.M."/>
            <person name="Smanski M.J."/>
            <person name="Chevrette M.G."/>
            <person name="De Carvalho L.P.S."/>
            <person name="Shen B."/>
        </authorList>
    </citation>
    <scope>NUCLEOTIDE SEQUENCE [LARGE SCALE GENOMIC DNA]</scope>
    <source>
        <strain evidence="2 3">NPDC049639</strain>
    </source>
</reference>
<dbReference type="EMBL" id="JBITLV010000003">
    <property type="protein sequence ID" value="MFI7587340.1"/>
    <property type="molecule type" value="Genomic_DNA"/>
</dbReference>
<gene>
    <name evidence="2" type="ORF">ACIB24_09730</name>
</gene>
<dbReference type="PANTHER" id="PTHR28047">
    <property type="entry name" value="PROTEIN DCG1"/>
    <property type="match status" value="1"/>
</dbReference>
<proteinExistence type="inferred from homology"/>
<dbReference type="Pfam" id="PF01177">
    <property type="entry name" value="Asp_Glu_race"/>
    <property type="match status" value="1"/>
</dbReference>
<evidence type="ECO:0000313" key="3">
    <source>
        <dbReference type="Proteomes" id="UP001612915"/>
    </source>
</evidence>
<dbReference type="PANTHER" id="PTHR28047:SF5">
    <property type="entry name" value="PROTEIN DCG1"/>
    <property type="match status" value="1"/>
</dbReference>
<organism evidence="2 3">
    <name type="scientific">Spongisporangium articulatum</name>
    <dbReference type="NCBI Taxonomy" id="3362603"/>
    <lineage>
        <taxon>Bacteria</taxon>
        <taxon>Bacillati</taxon>
        <taxon>Actinomycetota</taxon>
        <taxon>Actinomycetes</taxon>
        <taxon>Kineosporiales</taxon>
        <taxon>Kineosporiaceae</taxon>
        <taxon>Spongisporangium</taxon>
    </lineage>
</organism>
<dbReference type="Proteomes" id="UP001612915">
    <property type="component" value="Unassembled WGS sequence"/>
</dbReference>
<comment type="caution">
    <text evidence="2">The sequence shown here is derived from an EMBL/GenBank/DDBJ whole genome shotgun (WGS) entry which is preliminary data.</text>
</comment>
<evidence type="ECO:0000313" key="2">
    <source>
        <dbReference type="EMBL" id="MFI7587340.1"/>
    </source>
</evidence>
<comment type="similarity">
    <text evidence="1">Belongs to the HyuE racemase family.</text>
</comment>
<dbReference type="InterPro" id="IPR015942">
    <property type="entry name" value="Asp/Glu/hydantoin_racemase"/>
</dbReference>
<dbReference type="Gene3D" id="3.40.50.12500">
    <property type="match status" value="1"/>
</dbReference>
<sequence>MTRITVVNPNTSDALTAVITEAARRVAPAGVQVAGARPTVGVDSVESHAEEAVAALGVLEQVRAHDAGSDAFVVACFGDTGVAAAREIASGPVVGMTEAALQAACLIAHRFTVVTMPPRTIAHSERVVRALGLEHRCSVRAVDVPVHDLEAGSVHLLGTFAAEGRRAIAQDGAEAVVLGCAGLADLVGPLGAQLGVPVVEGVAAAVGFAAALVAMGVGTSRGSTFAPVPALPGFRLSAVKA</sequence>
<name>A0ABW8ALS9_9ACTN</name>
<dbReference type="InterPro" id="IPR052186">
    <property type="entry name" value="Hydantoin_racemase-like"/>
</dbReference>
<keyword evidence="3" id="KW-1185">Reference proteome</keyword>